<dbReference type="PROSITE" id="PS50005">
    <property type="entry name" value="TPR"/>
    <property type="match status" value="4"/>
</dbReference>
<dbReference type="Pfam" id="PF13181">
    <property type="entry name" value="TPR_8"/>
    <property type="match status" value="1"/>
</dbReference>
<feature type="repeat" description="TPR" evidence="3">
    <location>
        <begin position="73"/>
        <end position="106"/>
    </location>
</feature>
<proteinExistence type="predicted"/>
<dbReference type="SUPFAM" id="SSF48452">
    <property type="entry name" value="TPR-like"/>
    <property type="match status" value="1"/>
</dbReference>
<dbReference type="Gene3D" id="1.25.40.10">
    <property type="entry name" value="Tetratricopeptide repeat domain"/>
    <property type="match status" value="2"/>
</dbReference>
<dbReference type="Pfam" id="PF13414">
    <property type="entry name" value="TPR_11"/>
    <property type="match status" value="1"/>
</dbReference>
<reference evidence="4 5" key="1">
    <citation type="journal article" date="2015" name="Microbiome">
        <title>Genomic resolution of linkages in carbon, nitrogen, and sulfur cycling among widespread estuary sediment bacteria.</title>
        <authorList>
            <person name="Baker B.J."/>
            <person name="Lazar C.S."/>
            <person name="Teske A.P."/>
            <person name="Dick G.J."/>
        </authorList>
    </citation>
    <scope>NUCLEOTIDE SEQUENCE [LARGE SCALE GENOMIC DNA]</scope>
    <source>
        <strain evidence="4">SM23_42</strain>
    </source>
</reference>
<keyword evidence="1" id="KW-0677">Repeat</keyword>
<dbReference type="PROSITE" id="PS50293">
    <property type="entry name" value="TPR_REGION"/>
    <property type="match status" value="3"/>
</dbReference>
<feature type="repeat" description="TPR" evidence="3">
    <location>
        <begin position="39"/>
        <end position="72"/>
    </location>
</feature>
<dbReference type="InterPro" id="IPR050498">
    <property type="entry name" value="Ycf3"/>
</dbReference>
<sequence>MDQETRRLYNDALRLYEEGKIKESIEVLKQVVSIYPEYPDVHNALGLVYSLAGNHAEAMNCFKKATELNPEYIEAYVNLAIVYNEQCDFEDAIQAFEKAASLETKEKGFSPKLKAELANTYVQLGDTYYELQDYANAKDEYEKAASLAPTFLDIKLKLAKANLQLGKYGDVEKLILDILEQNKGYLEAKTTLGLCYYRQHRFPDAKKEWQEVLGMDPLNIKARSYLNMLKEKQNG</sequence>
<dbReference type="STRING" id="1703779.AMJ83_09400"/>
<dbReference type="AlphaFoldDB" id="A0A0S8FSW4"/>
<dbReference type="PANTHER" id="PTHR44858">
    <property type="entry name" value="TETRATRICOPEPTIDE REPEAT PROTEIN 6"/>
    <property type="match status" value="1"/>
</dbReference>
<organism evidence="4 5">
    <name type="scientific">candidate division WOR_3 bacterium SM23_42</name>
    <dbReference type="NCBI Taxonomy" id="1703779"/>
    <lineage>
        <taxon>Bacteria</taxon>
        <taxon>Bacteria division WOR-3</taxon>
    </lineage>
</organism>
<feature type="repeat" description="TPR" evidence="3">
    <location>
        <begin position="118"/>
        <end position="151"/>
    </location>
</feature>
<dbReference type="Proteomes" id="UP000051373">
    <property type="component" value="Unassembled WGS sequence"/>
</dbReference>
<protein>
    <submittedName>
        <fullName evidence="4">Uncharacterized protein</fullName>
    </submittedName>
</protein>
<dbReference type="EMBL" id="LJUJ01000023">
    <property type="protein sequence ID" value="KPK62875.1"/>
    <property type="molecule type" value="Genomic_DNA"/>
</dbReference>
<gene>
    <name evidence="4" type="ORF">AMJ83_09400</name>
</gene>
<keyword evidence="2 3" id="KW-0802">TPR repeat</keyword>
<comment type="caution">
    <text evidence="4">The sequence shown here is derived from an EMBL/GenBank/DDBJ whole genome shotgun (WGS) entry which is preliminary data.</text>
</comment>
<evidence type="ECO:0000313" key="5">
    <source>
        <dbReference type="Proteomes" id="UP000051373"/>
    </source>
</evidence>
<name>A0A0S8FSW4_UNCW3</name>
<dbReference type="PANTHER" id="PTHR44858:SF1">
    <property type="entry name" value="UDP-N-ACETYLGLUCOSAMINE--PEPTIDE N-ACETYLGLUCOSAMINYLTRANSFERASE SPINDLY-RELATED"/>
    <property type="match status" value="1"/>
</dbReference>
<dbReference type="SMART" id="SM00028">
    <property type="entry name" value="TPR"/>
    <property type="match status" value="6"/>
</dbReference>
<dbReference type="InterPro" id="IPR019734">
    <property type="entry name" value="TPR_rpt"/>
</dbReference>
<dbReference type="InterPro" id="IPR011990">
    <property type="entry name" value="TPR-like_helical_dom_sf"/>
</dbReference>
<evidence type="ECO:0000313" key="4">
    <source>
        <dbReference type="EMBL" id="KPK62875.1"/>
    </source>
</evidence>
<accession>A0A0S8FSW4</accession>
<evidence type="ECO:0000256" key="3">
    <source>
        <dbReference type="PROSITE-ProRule" id="PRU00339"/>
    </source>
</evidence>
<dbReference type="Pfam" id="PF14559">
    <property type="entry name" value="TPR_19"/>
    <property type="match status" value="1"/>
</dbReference>
<feature type="repeat" description="TPR" evidence="3">
    <location>
        <begin position="186"/>
        <end position="219"/>
    </location>
</feature>
<evidence type="ECO:0000256" key="1">
    <source>
        <dbReference type="ARBA" id="ARBA00022737"/>
    </source>
</evidence>
<evidence type="ECO:0000256" key="2">
    <source>
        <dbReference type="ARBA" id="ARBA00022803"/>
    </source>
</evidence>